<dbReference type="InterPro" id="IPR018177">
    <property type="entry name" value="L-lactate_DH_AS"/>
</dbReference>
<feature type="binding site" evidence="8">
    <location>
        <position position="230"/>
    </location>
    <ligand>
        <name>substrate</name>
    </ligand>
</feature>
<dbReference type="EMBL" id="FM864216">
    <property type="protein sequence ID" value="CAT05308.1"/>
    <property type="molecule type" value="Genomic_DNA"/>
</dbReference>
<feature type="binding site" evidence="8">
    <location>
        <position position="83"/>
    </location>
    <ligand>
        <name>substrate</name>
    </ligand>
</feature>
<feature type="binding site" evidence="8">
    <location>
        <position position="89"/>
    </location>
    <ligand>
        <name>substrate</name>
    </ligand>
</feature>
<dbReference type="KEGG" id="mco:MCJ_006130"/>
<evidence type="ECO:0000256" key="10">
    <source>
        <dbReference type="PIRSR" id="PIRSR000102-3"/>
    </source>
</evidence>
<dbReference type="GO" id="GO:0005737">
    <property type="term" value="C:cytoplasm"/>
    <property type="evidence" value="ECO:0007669"/>
    <property type="project" value="UniProtKB-SubCell"/>
</dbReference>
<dbReference type="CDD" id="cd05291">
    <property type="entry name" value="HicDH_like"/>
    <property type="match status" value="1"/>
</dbReference>
<sequence length="317" mass="34806">MKSTKIILIGSGNVGNSFLYSAMNQGLASEYGIIDINPDFAEGQALDFEDASASLLRPYRVFKADYKDIADADFVVITAGRPQKPGETRLQLVEDNIRIIREIAYKVKDSGFKGFTIIASNPVDVVTRAYRDASGFEHNRVIGSGTILDTARLKVDLAKRAKVSPDSVQAFVMGEHGDSSFVAYSNIKIAGECICHFSALTGIHADNYEAELEYPVSRKAYEIISRKRATFYGIGAALASIVRNIIEDSKKIMIVGANLHGEFGFHDVNVGVPAVIGKNGIEKIVQISLNEKEQEKFRKSIKIIDDIYTTAIKNITE</sequence>
<dbReference type="Pfam" id="PF00056">
    <property type="entry name" value="Ldh_1_N"/>
    <property type="match status" value="1"/>
</dbReference>
<evidence type="ECO:0000313" key="14">
    <source>
        <dbReference type="Proteomes" id="UP000001491"/>
    </source>
</evidence>
<gene>
    <name evidence="8 13" type="primary">ldh</name>
    <name evidence="13" type="ordered locus">MCJ_006130</name>
</gene>
<dbReference type="Gene3D" id="3.90.110.10">
    <property type="entry name" value="Lactate dehydrogenase/glycoside hydrolase, family 4, C-terminal"/>
    <property type="match status" value="1"/>
</dbReference>
<evidence type="ECO:0000256" key="7">
    <source>
        <dbReference type="ARBA" id="ARBA00049258"/>
    </source>
</evidence>
<feature type="modified residue" description="Phosphotyrosine" evidence="8">
    <location>
        <position position="221"/>
    </location>
</feature>
<feature type="binding site" evidence="8">
    <location>
        <begin position="119"/>
        <end position="121"/>
    </location>
    <ligand>
        <name>NAD(+)</name>
        <dbReference type="ChEBI" id="CHEBI:57540"/>
    </ligand>
</feature>
<dbReference type="PRINTS" id="PR00086">
    <property type="entry name" value="LLDHDRGNASE"/>
</dbReference>
<reference evidence="14" key="1">
    <citation type="journal article" date="2009" name="BMC Bioinformatics">
        <title>The Mycoplasma conjunctivae genome sequencing, annotation and analysis.</title>
        <authorList>
            <person name="Calderon-Copete S.P."/>
            <person name="Wigger G."/>
            <person name="Wunderlin C."/>
            <person name="Schmidheini T."/>
            <person name="Frey J."/>
            <person name="Quail M.A."/>
            <person name="Falquet L."/>
        </authorList>
    </citation>
    <scope>NUCLEOTIDE SEQUENCE [LARGE SCALE GENOMIC DNA]</scope>
    <source>
        <strain evidence="14">ATCC 25834 / NCTC 10147 / HRC/581</strain>
    </source>
</reference>
<comment type="pathway">
    <text evidence="1 8">Fermentation; pyruvate fermentation to lactate; (S)-lactate from pyruvate: step 1/1.</text>
</comment>
<dbReference type="InterPro" id="IPR022383">
    <property type="entry name" value="Lactate/malate_DH_C"/>
</dbReference>
<comment type="catalytic activity">
    <reaction evidence="7 8">
        <text>(S)-lactate + NAD(+) = pyruvate + NADH + H(+)</text>
        <dbReference type="Rhea" id="RHEA:23444"/>
        <dbReference type="ChEBI" id="CHEBI:15361"/>
        <dbReference type="ChEBI" id="CHEBI:15378"/>
        <dbReference type="ChEBI" id="CHEBI:16651"/>
        <dbReference type="ChEBI" id="CHEBI:57540"/>
        <dbReference type="ChEBI" id="CHEBI:57945"/>
        <dbReference type="EC" id="1.1.1.27"/>
    </reaction>
</comment>
<evidence type="ECO:0000313" key="13">
    <source>
        <dbReference type="EMBL" id="CAT05308.1"/>
    </source>
</evidence>
<feature type="binding site" evidence="8">
    <location>
        <position position="66"/>
    </location>
    <ligand>
        <name>NAD(+)</name>
        <dbReference type="ChEBI" id="CHEBI:57540"/>
    </ligand>
</feature>
<evidence type="ECO:0000256" key="9">
    <source>
        <dbReference type="PIRSR" id="PIRSR000102-1"/>
    </source>
</evidence>
<feature type="binding site" evidence="10">
    <location>
        <position position="96"/>
    </location>
    <ligand>
        <name>NAD(+)</name>
        <dbReference type="ChEBI" id="CHEBI:57540"/>
    </ligand>
</feature>
<evidence type="ECO:0000259" key="11">
    <source>
        <dbReference type="Pfam" id="PF00056"/>
    </source>
</evidence>
<comment type="subunit">
    <text evidence="8">Homotetramer.</text>
</comment>
<dbReference type="EC" id="1.1.1.27" evidence="3 8"/>
<dbReference type="SUPFAM" id="SSF51735">
    <property type="entry name" value="NAD(P)-binding Rossmann-fold domains"/>
    <property type="match status" value="1"/>
</dbReference>
<comment type="function">
    <text evidence="8">Catalyzes the conversion of lactate to pyruvate.</text>
</comment>
<dbReference type="InterPro" id="IPR015955">
    <property type="entry name" value="Lactate_DH/Glyco_Ohase_4_C"/>
</dbReference>
<evidence type="ECO:0000256" key="4">
    <source>
        <dbReference type="ARBA" id="ARBA00022490"/>
    </source>
</evidence>
<dbReference type="GO" id="GO:0006096">
    <property type="term" value="P:glycolytic process"/>
    <property type="evidence" value="ECO:0007669"/>
    <property type="project" value="UniProtKB-UniRule"/>
</dbReference>
<feature type="active site" description="Proton acceptor" evidence="8 9">
    <location>
        <position position="176"/>
    </location>
</feature>
<keyword evidence="5 8" id="KW-0560">Oxidoreductase</keyword>
<dbReference type="NCBIfam" id="TIGR01771">
    <property type="entry name" value="L-LDH-NAD"/>
    <property type="match status" value="1"/>
</dbReference>
<organism evidence="13 14">
    <name type="scientific">Mesomycoplasma conjunctivae (strain ATCC 25834 / NCTC 10147 / HRC/581)</name>
    <name type="common">Mycoplasma conjunctivae</name>
    <dbReference type="NCBI Taxonomy" id="572263"/>
    <lineage>
        <taxon>Bacteria</taxon>
        <taxon>Bacillati</taxon>
        <taxon>Mycoplasmatota</taxon>
        <taxon>Mycoplasmoidales</taxon>
        <taxon>Metamycoplasmataceae</taxon>
        <taxon>Mesomycoplasma</taxon>
    </lineage>
</organism>
<dbReference type="AlphaFoldDB" id="C5J745"/>
<keyword evidence="14" id="KW-1185">Reference proteome</keyword>
<dbReference type="HOGENOM" id="CLU_045401_1_2_14"/>
<dbReference type="PANTHER" id="PTHR43128:SF16">
    <property type="entry name" value="L-LACTATE DEHYDROGENASE"/>
    <property type="match status" value="1"/>
</dbReference>
<dbReference type="GO" id="GO:0004459">
    <property type="term" value="F:L-lactate dehydrogenase (NAD+) activity"/>
    <property type="evidence" value="ECO:0007669"/>
    <property type="project" value="UniProtKB-UniRule"/>
</dbReference>
<feature type="binding site" evidence="8">
    <location>
        <position position="144"/>
    </location>
    <ligand>
        <name>NAD(+)</name>
        <dbReference type="ChEBI" id="CHEBI:57540"/>
    </ligand>
</feature>
<comment type="caution">
    <text evidence="8">Lacks conserved residue(s) required for the propagation of feature annotation.</text>
</comment>
<dbReference type="SUPFAM" id="SSF56327">
    <property type="entry name" value="LDH C-terminal domain-like"/>
    <property type="match status" value="1"/>
</dbReference>
<comment type="subcellular location">
    <subcellularLocation>
        <location evidence="8">Cytoplasm</location>
    </subcellularLocation>
</comment>
<dbReference type="NCBIfam" id="NF000824">
    <property type="entry name" value="PRK00066.1"/>
    <property type="match status" value="1"/>
</dbReference>
<keyword evidence="8" id="KW-0597">Phosphoprotein</keyword>
<evidence type="ECO:0000256" key="5">
    <source>
        <dbReference type="ARBA" id="ARBA00023002"/>
    </source>
</evidence>
<dbReference type="UniPathway" id="UPA00554">
    <property type="reaction ID" value="UER00611"/>
</dbReference>
<dbReference type="InterPro" id="IPR001557">
    <property type="entry name" value="L-lactate/malate_DH"/>
</dbReference>
<evidence type="ECO:0000256" key="3">
    <source>
        <dbReference type="ARBA" id="ARBA00012967"/>
    </source>
</evidence>
<accession>C5J745</accession>
<evidence type="ECO:0000259" key="12">
    <source>
        <dbReference type="Pfam" id="PF02866"/>
    </source>
</evidence>
<dbReference type="Pfam" id="PF02866">
    <property type="entry name" value="Ldh_1_C"/>
    <property type="match status" value="1"/>
</dbReference>
<dbReference type="PROSITE" id="PS00064">
    <property type="entry name" value="L_LDH"/>
    <property type="match status" value="1"/>
</dbReference>
<feature type="binding site" evidence="8">
    <location>
        <position position="14"/>
    </location>
    <ligand>
        <name>NAD(+)</name>
        <dbReference type="ChEBI" id="CHEBI:57540"/>
    </ligand>
</feature>
<proteinExistence type="inferred from homology"/>
<dbReference type="eggNOG" id="COG0039">
    <property type="taxonomic scope" value="Bacteria"/>
</dbReference>
<dbReference type="PANTHER" id="PTHR43128">
    <property type="entry name" value="L-2-HYDROXYCARBOXYLATE DEHYDROGENASE (NAD(P)(+))"/>
    <property type="match status" value="1"/>
</dbReference>
<dbReference type="HAMAP" id="MF_00488">
    <property type="entry name" value="Lactate_dehydrog"/>
    <property type="match status" value="1"/>
</dbReference>
<protein>
    <recommendedName>
        <fullName evidence="3 8">L-lactate dehydrogenase</fullName>
        <shortName evidence="8">L-LDH</shortName>
        <ecNumber evidence="3 8">1.1.1.27</ecNumber>
    </recommendedName>
</protein>
<feature type="binding site" evidence="8">
    <location>
        <begin position="149"/>
        <end position="152"/>
    </location>
    <ligand>
        <name>substrate</name>
    </ligand>
</feature>
<name>C5J745_MESCH</name>
<evidence type="ECO:0000256" key="8">
    <source>
        <dbReference type="HAMAP-Rule" id="MF_00488"/>
    </source>
</evidence>
<comment type="similarity">
    <text evidence="2 8">Belongs to the LDH/MDH superfamily. LDH family.</text>
</comment>
<feature type="domain" description="Lactate/malate dehydrogenase N-terminal" evidence="11">
    <location>
        <begin position="4"/>
        <end position="143"/>
    </location>
</feature>
<dbReference type="PIRSF" id="PIRSF000102">
    <property type="entry name" value="Lac_mal_DH"/>
    <property type="match status" value="1"/>
</dbReference>
<keyword evidence="6 8" id="KW-0520">NAD</keyword>
<evidence type="ECO:0000256" key="1">
    <source>
        <dbReference type="ARBA" id="ARBA00004843"/>
    </source>
</evidence>
<dbReference type="Proteomes" id="UP000001491">
    <property type="component" value="Chromosome"/>
</dbReference>
<dbReference type="InterPro" id="IPR036291">
    <property type="entry name" value="NAD(P)-bd_dom_sf"/>
</dbReference>
<evidence type="ECO:0000256" key="6">
    <source>
        <dbReference type="ARBA" id="ARBA00023027"/>
    </source>
</evidence>
<evidence type="ECO:0000256" key="2">
    <source>
        <dbReference type="ARBA" id="ARBA00006054"/>
    </source>
</evidence>
<dbReference type="InterPro" id="IPR001236">
    <property type="entry name" value="Lactate/malate_DH_N"/>
</dbReference>
<feature type="domain" description="Lactate/malate dehydrogenase C-terminal" evidence="12">
    <location>
        <begin position="146"/>
        <end position="306"/>
    </location>
</feature>
<feature type="binding site" evidence="8">
    <location>
        <begin position="121"/>
        <end position="124"/>
    </location>
    <ligand>
        <name>substrate</name>
    </ligand>
</feature>
<keyword evidence="4 8" id="KW-0963">Cytoplasm</keyword>
<dbReference type="GO" id="GO:0006089">
    <property type="term" value="P:lactate metabolic process"/>
    <property type="evidence" value="ECO:0007669"/>
    <property type="project" value="TreeGrafter"/>
</dbReference>
<dbReference type="InterPro" id="IPR011304">
    <property type="entry name" value="L-lactate_DH"/>
</dbReference>
<dbReference type="Gene3D" id="3.40.50.720">
    <property type="entry name" value="NAD(P)-binding Rossmann-like Domain"/>
    <property type="match status" value="1"/>
</dbReference>
<feature type="binding site" evidence="8 10">
    <location>
        <position position="35"/>
    </location>
    <ligand>
        <name>NAD(+)</name>
        <dbReference type="ChEBI" id="CHEBI:57540"/>
    </ligand>
</feature>
<feature type="binding site" evidence="10">
    <location>
        <begin position="10"/>
        <end position="15"/>
    </location>
    <ligand>
        <name>NAD(+)</name>
        <dbReference type="ChEBI" id="CHEBI:57540"/>
    </ligand>
</feature>